<protein>
    <submittedName>
        <fullName evidence="3">Uncharacterized protein</fullName>
    </submittedName>
</protein>
<proteinExistence type="predicted"/>
<evidence type="ECO:0000256" key="1">
    <source>
        <dbReference type="SAM" id="MobiDB-lite"/>
    </source>
</evidence>
<gene>
    <name evidence="3" type="ORF">L9F63_009967</name>
</gene>
<comment type="caution">
    <text evidence="3">The sequence shown here is derived from an EMBL/GenBank/DDBJ whole genome shotgun (WGS) entry which is preliminary data.</text>
</comment>
<feature type="non-terminal residue" evidence="3">
    <location>
        <position position="1"/>
    </location>
</feature>
<organism evidence="3 4">
    <name type="scientific">Diploptera punctata</name>
    <name type="common">Pacific beetle cockroach</name>
    <dbReference type="NCBI Taxonomy" id="6984"/>
    <lineage>
        <taxon>Eukaryota</taxon>
        <taxon>Metazoa</taxon>
        <taxon>Ecdysozoa</taxon>
        <taxon>Arthropoda</taxon>
        <taxon>Hexapoda</taxon>
        <taxon>Insecta</taxon>
        <taxon>Pterygota</taxon>
        <taxon>Neoptera</taxon>
        <taxon>Polyneoptera</taxon>
        <taxon>Dictyoptera</taxon>
        <taxon>Blattodea</taxon>
        <taxon>Blaberoidea</taxon>
        <taxon>Blaberidae</taxon>
        <taxon>Diplopterinae</taxon>
        <taxon>Diploptera</taxon>
    </lineage>
</organism>
<keyword evidence="2" id="KW-1133">Transmembrane helix</keyword>
<reference evidence="3" key="1">
    <citation type="journal article" date="2023" name="IScience">
        <title>Live-bearing cockroach genome reveals convergent evolutionary mechanisms linked to viviparity in insects and beyond.</title>
        <authorList>
            <person name="Fouks B."/>
            <person name="Harrison M.C."/>
            <person name="Mikhailova A.A."/>
            <person name="Marchal E."/>
            <person name="English S."/>
            <person name="Carruthers M."/>
            <person name="Jennings E.C."/>
            <person name="Chiamaka E.L."/>
            <person name="Frigard R.A."/>
            <person name="Pippel M."/>
            <person name="Attardo G.M."/>
            <person name="Benoit J.B."/>
            <person name="Bornberg-Bauer E."/>
            <person name="Tobe S.S."/>
        </authorList>
    </citation>
    <scope>NUCLEOTIDE SEQUENCE</scope>
    <source>
        <strain evidence="3">Stay&amp;Tobe</strain>
    </source>
</reference>
<evidence type="ECO:0000313" key="3">
    <source>
        <dbReference type="EMBL" id="KAJ9599569.1"/>
    </source>
</evidence>
<name>A0AAD8AIB1_DIPPU</name>
<evidence type="ECO:0000313" key="4">
    <source>
        <dbReference type="Proteomes" id="UP001233999"/>
    </source>
</evidence>
<accession>A0AAD8AIB1</accession>
<feature type="non-terminal residue" evidence="3">
    <location>
        <position position="176"/>
    </location>
</feature>
<dbReference type="EMBL" id="JASPKZ010000800">
    <property type="protein sequence ID" value="KAJ9599569.1"/>
    <property type="molecule type" value="Genomic_DNA"/>
</dbReference>
<keyword evidence="2" id="KW-0812">Transmembrane</keyword>
<evidence type="ECO:0000256" key="2">
    <source>
        <dbReference type="SAM" id="Phobius"/>
    </source>
</evidence>
<feature type="transmembrane region" description="Helical" evidence="2">
    <location>
        <begin position="16"/>
        <end position="36"/>
    </location>
</feature>
<keyword evidence="4" id="KW-1185">Reference proteome</keyword>
<feature type="region of interest" description="Disordered" evidence="1">
    <location>
        <begin position="53"/>
        <end position="87"/>
    </location>
</feature>
<reference evidence="3" key="2">
    <citation type="submission" date="2023-05" db="EMBL/GenBank/DDBJ databases">
        <authorList>
            <person name="Fouks B."/>
        </authorList>
    </citation>
    <scope>NUCLEOTIDE SEQUENCE</scope>
    <source>
        <strain evidence="3">Stay&amp;Tobe</strain>
        <tissue evidence="3">Testes</tissue>
    </source>
</reference>
<sequence>PGGPWGKALYPSTHNMAGWGLMTFFSILIIVIFVIVEKDGSVQEDDIETLNSIENVDSEPVASTGEPKEVDGKPDAAPTSKSKSSNLDNYDYTNYVCQETRHAPPTYRLNQGDRGYVLTETRLKQIRSEFLYCFFDKGGDDGNGDYQHDIHSSIPQIHKNFNFQLPFFGFRFNYTR</sequence>
<keyword evidence="2" id="KW-0472">Membrane</keyword>
<dbReference type="AlphaFoldDB" id="A0AAD8AIB1"/>
<dbReference type="Proteomes" id="UP001233999">
    <property type="component" value="Unassembled WGS sequence"/>
</dbReference>